<dbReference type="AlphaFoldDB" id="A0A816UWV0"/>
<evidence type="ECO:0000313" key="1">
    <source>
        <dbReference type="EMBL" id="CAF2119699.1"/>
    </source>
</evidence>
<proteinExistence type="predicted"/>
<dbReference type="EMBL" id="HG994357">
    <property type="protein sequence ID" value="CAF2119699.1"/>
    <property type="molecule type" value="Genomic_DNA"/>
</dbReference>
<dbReference type="Proteomes" id="UP001295469">
    <property type="component" value="Chromosome A03"/>
</dbReference>
<name>A0A816UWV0_BRANA</name>
<accession>A0A816UWV0</accession>
<organism evidence="1">
    <name type="scientific">Brassica napus</name>
    <name type="common">Rape</name>
    <dbReference type="NCBI Taxonomy" id="3708"/>
    <lineage>
        <taxon>Eukaryota</taxon>
        <taxon>Viridiplantae</taxon>
        <taxon>Streptophyta</taxon>
        <taxon>Embryophyta</taxon>
        <taxon>Tracheophyta</taxon>
        <taxon>Spermatophyta</taxon>
        <taxon>Magnoliopsida</taxon>
        <taxon>eudicotyledons</taxon>
        <taxon>Gunneridae</taxon>
        <taxon>Pentapetalae</taxon>
        <taxon>rosids</taxon>
        <taxon>malvids</taxon>
        <taxon>Brassicales</taxon>
        <taxon>Brassicaceae</taxon>
        <taxon>Brassiceae</taxon>
        <taxon>Brassica</taxon>
    </lineage>
</organism>
<sequence length="299" mass="34386">MVLVEHCTRSSKVSSVVASTTEKRRQMHDYVTGLSGNATLETVLTLLSQFIKEDVQKTNLCKDWGFKYKATAGHSDRSCFWGKNKSEIFQTFSAFDLFLLVCLQSQTMSGNSSWEQSSNKVMLMQFSNGNKPMQTCVESLLHLQEQRRHKQRKCIKTWMLKYKFQDTLLVGLKNKSQEALGRLVMGCLPKDTGKKRSFSVQAEESLLNTLVWQRHSWYRLWFTNLQTRSYTASIFRSLVLSIAQTILHKVHKVWHRWKNNISLLCECTVLFSHGSTTLRDVCRVSYPSLRASLSKGGGY</sequence>
<reference evidence="1" key="1">
    <citation type="submission" date="2021-01" db="EMBL/GenBank/DDBJ databases">
        <authorList>
            <consortium name="Genoscope - CEA"/>
            <person name="William W."/>
        </authorList>
    </citation>
    <scope>NUCLEOTIDE SEQUENCE</scope>
</reference>
<protein>
    <submittedName>
        <fullName evidence="1">(rape) hypothetical protein</fullName>
    </submittedName>
</protein>
<gene>
    <name evidence="1" type="ORF">DARMORV10_A03P06890.1</name>
</gene>